<feature type="region of interest" description="Disordered" evidence="1">
    <location>
        <begin position="191"/>
        <end position="240"/>
    </location>
</feature>
<keyword evidence="3" id="KW-1185">Reference proteome</keyword>
<proteinExistence type="predicted"/>
<feature type="region of interest" description="Disordered" evidence="1">
    <location>
        <begin position="74"/>
        <end position="119"/>
    </location>
</feature>
<evidence type="ECO:0000256" key="1">
    <source>
        <dbReference type="SAM" id="MobiDB-lite"/>
    </source>
</evidence>
<dbReference type="GeneID" id="25733399"/>
<feature type="region of interest" description="Disordered" evidence="1">
    <location>
        <begin position="397"/>
        <end position="443"/>
    </location>
</feature>
<feature type="region of interest" description="Disordered" evidence="1">
    <location>
        <begin position="347"/>
        <end position="381"/>
    </location>
</feature>
<feature type="compositionally biased region" description="Gly residues" evidence="1">
    <location>
        <begin position="222"/>
        <end position="236"/>
    </location>
</feature>
<organism evidence="2 3">
    <name type="scientific">Monoraphidium neglectum</name>
    <dbReference type="NCBI Taxonomy" id="145388"/>
    <lineage>
        <taxon>Eukaryota</taxon>
        <taxon>Viridiplantae</taxon>
        <taxon>Chlorophyta</taxon>
        <taxon>core chlorophytes</taxon>
        <taxon>Chlorophyceae</taxon>
        <taxon>CS clade</taxon>
        <taxon>Sphaeropleales</taxon>
        <taxon>Selenastraceae</taxon>
        <taxon>Monoraphidium</taxon>
    </lineage>
</organism>
<sequence>MRATRVGKCEPAPGSPLDDALELPWREMLEGALTAAFSMLRSPTEHESNPLISSIIQGYFLKLLGNYRSFIRPDAPRPSLTRPGTAPSTGPPSPHGGGGGGAGGGGAGGSGARAPPLARQSMPVKGVACEGDAIRGSGYVFDHAGLVASHRHNDKARAFLHQLRQSQMYEVFVQERLKIAADCGYDPGSGGQPGFAPGAPAAALGYGGPHNTGGSASPGPPGGGGDSGGGGGGVWDEGGDPFEERVSAYLDNRSRRLAARLNAGVRSSLTRFQAYIKKHRRTDGLPEPDLARAKQLASAFMAGAAGAVRRTLESAGGAAEPRGATGGGGAAVSGGSWGNLQQLLLQQQHGGGGGGGGGHGPGGAEAGGFGSVSSGPLAGGLARHRHSMSVDQIAGLQSAGPRGAAGGPGATRNGCRSFSAGPAGAGAAADALGQPTPSAAAGG</sequence>
<feature type="compositionally biased region" description="Low complexity" evidence="1">
    <location>
        <begin position="420"/>
        <end position="433"/>
    </location>
</feature>
<accession>A0A0D2K7Y9</accession>
<reference evidence="2 3" key="1">
    <citation type="journal article" date="2013" name="BMC Genomics">
        <title>Reconstruction of the lipid metabolism for the microalga Monoraphidium neglectum from its genome sequence reveals characteristics suitable for biofuel production.</title>
        <authorList>
            <person name="Bogen C."/>
            <person name="Al-Dilaimi A."/>
            <person name="Albersmeier A."/>
            <person name="Wichmann J."/>
            <person name="Grundmann M."/>
            <person name="Rupp O."/>
            <person name="Lauersen K.J."/>
            <person name="Blifernez-Klassen O."/>
            <person name="Kalinowski J."/>
            <person name="Goesmann A."/>
            <person name="Mussgnug J.H."/>
            <person name="Kruse O."/>
        </authorList>
    </citation>
    <scope>NUCLEOTIDE SEQUENCE [LARGE SCALE GENOMIC DNA]</scope>
    <source>
        <strain evidence="2 3">SAG 48.87</strain>
    </source>
</reference>
<dbReference type="AlphaFoldDB" id="A0A0D2K7Y9"/>
<dbReference type="Proteomes" id="UP000054498">
    <property type="component" value="Unassembled WGS sequence"/>
</dbReference>
<evidence type="ECO:0000313" key="3">
    <source>
        <dbReference type="Proteomes" id="UP000054498"/>
    </source>
</evidence>
<dbReference type="RefSeq" id="XP_013891273.1">
    <property type="nucleotide sequence ID" value="XM_014035819.1"/>
</dbReference>
<feature type="compositionally biased region" description="Low complexity" evidence="1">
    <location>
        <begin position="194"/>
        <end position="204"/>
    </location>
</feature>
<feature type="compositionally biased region" description="Gly residues" evidence="1">
    <location>
        <begin position="95"/>
        <end position="111"/>
    </location>
</feature>
<protein>
    <submittedName>
        <fullName evidence="2">Uncharacterized protein</fullName>
    </submittedName>
</protein>
<dbReference type="KEGG" id="mng:MNEG_15710"/>
<dbReference type="OrthoDB" id="6019893at2759"/>
<dbReference type="EMBL" id="KK105802">
    <property type="protein sequence ID" value="KIY92253.1"/>
    <property type="molecule type" value="Genomic_DNA"/>
</dbReference>
<feature type="compositionally biased region" description="Gly residues" evidence="1">
    <location>
        <begin position="349"/>
        <end position="370"/>
    </location>
</feature>
<evidence type="ECO:0000313" key="2">
    <source>
        <dbReference type="EMBL" id="KIY92253.1"/>
    </source>
</evidence>
<dbReference type="STRING" id="145388.A0A0D2K7Y9"/>
<gene>
    <name evidence="2" type="ORF">MNEG_15710</name>
</gene>
<name>A0A0D2K7Y9_9CHLO</name>